<evidence type="ECO:0000256" key="1">
    <source>
        <dbReference type="SAM" id="Phobius"/>
    </source>
</evidence>
<feature type="transmembrane region" description="Helical" evidence="1">
    <location>
        <begin position="66"/>
        <end position="85"/>
    </location>
</feature>
<keyword evidence="1" id="KW-0812">Transmembrane</keyword>
<proteinExistence type="predicted"/>
<keyword evidence="3" id="KW-1185">Reference proteome</keyword>
<dbReference type="OrthoDB" id="5192929at2"/>
<keyword evidence="1" id="KW-1133">Transmembrane helix</keyword>
<gene>
    <name evidence="2" type="ORF">CAG99_08900</name>
</gene>
<organism evidence="2 3">
    <name type="scientific">Streptomyces marincola</name>
    <dbReference type="NCBI Taxonomy" id="2878388"/>
    <lineage>
        <taxon>Bacteria</taxon>
        <taxon>Bacillati</taxon>
        <taxon>Actinomycetota</taxon>
        <taxon>Actinomycetes</taxon>
        <taxon>Kitasatosporales</taxon>
        <taxon>Streptomycetaceae</taxon>
        <taxon>Streptomyces</taxon>
    </lineage>
</organism>
<keyword evidence="1" id="KW-0472">Membrane</keyword>
<feature type="transmembrane region" description="Helical" evidence="1">
    <location>
        <begin position="97"/>
        <end position="117"/>
    </location>
</feature>
<evidence type="ECO:0000313" key="3">
    <source>
        <dbReference type="Proteomes" id="UP000194218"/>
    </source>
</evidence>
<feature type="transmembrane region" description="Helical" evidence="1">
    <location>
        <begin position="40"/>
        <end position="60"/>
    </location>
</feature>
<dbReference type="Proteomes" id="UP000194218">
    <property type="component" value="Chromosome"/>
</dbReference>
<dbReference type="KEGG" id="smao:CAG99_08900"/>
<dbReference type="Pfam" id="PF11222">
    <property type="entry name" value="DUF3017"/>
    <property type="match status" value="1"/>
</dbReference>
<reference evidence="2 3" key="1">
    <citation type="submission" date="2017-05" db="EMBL/GenBank/DDBJ databases">
        <title>Complete genome sequence of Streptomyces sp. SCSIO 03032 revealed the diverse biosynthetic pathways for its bioactive secondary metabolites.</title>
        <authorList>
            <person name="Ma L."/>
            <person name="Zhu Y."/>
            <person name="Zhang W."/>
            <person name="Zhang G."/>
            <person name="Tian X."/>
            <person name="Zhang S."/>
            <person name="Zhang C."/>
        </authorList>
    </citation>
    <scope>NUCLEOTIDE SEQUENCE [LARGE SCALE GENOMIC DNA]</scope>
    <source>
        <strain evidence="2 3">SCSIO 03032</strain>
    </source>
</reference>
<accession>A0A1W7CW80</accession>
<protein>
    <recommendedName>
        <fullName evidence="4">DUF3017 domain-containing protein</fullName>
    </recommendedName>
</protein>
<dbReference type="InterPro" id="IPR021385">
    <property type="entry name" value="DUF3017"/>
</dbReference>
<dbReference type="AlphaFoldDB" id="A0A1W7CW80"/>
<evidence type="ECO:0000313" key="2">
    <source>
        <dbReference type="EMBL" id="ARQ68966.1"/>
    </source>
</evidence>
<evidence type="ECO:0008006" key="4">
    <source>
        <dbReference type="Google" id="ProtNLM"/>
    </source>
</evidence>
<sequence length="137" mass="14750">MVANGTAWRRRRRIADKYPTRGTARPEGGRRSAGGDAPAALRQWPFLLVLGTVLAGLLIALADFRIGLLVVGIGLLGGVPLRVWVPDVGMLAVRSRFTDVVTYTVLGSAIVLLTLMAEPDPWLEVPFLSDVLRFSAG</sequence>
<name>A0A1W7CW80_9ACTN</name>
<dbReference type="EMBL" id="CP021121">
    <property type="protein sequence ID" value="ARQ68966.1"/>
    <property type="molecule type" value="Genomic_DNA"/>
</dbReference>